<evidence type="ECO:0000256" key="1">
    <source>
        <dbReference type="SAM" id="MobiDB-lite"/>
    </source>
</evidence>
<feature type="transmembrane region" description="Helical" evidence="2">
    <location>
        <begin position="42"/>
        <end position="64"/>
    </location>
</feature>
<evidence type="ECO:0000313" key="4">
    <source>
        <dbReference type="Proteomes" id="UP000284824"/>
    </source>
</evidence>
<organism evidence="3 4">
    <name type="scientific">Nonomuraea polychroma</name>
    <dbReference type="NCBI Taxonomy" id="46176"/>
    <lineage>
        <taxon>Bacteria</taxon>
        <taxon>Bacillati</taxon>
        <taxon>Actinomycetota</taxon>
        <taxon>Actinomycetes</taxon>
        <taxon>Streptosporangiales</taxon>
        <taxon>Streptosporangiaceae</taxon>
        <taxon>Nonomuraea</taxon>
    </lineage>
</organism>
<name>A0A438M0W3_9ACTN</name>
<evidence type="ECO:0000256" key="2">
    <source>
        <dbReference type="SAM" id="Phobius"/>
    </source>
</evidence>
<keyword evidence="2" id="KW-0472">Membrane</keyword>
<sequence>MSGFLIVPYVLGFAAAFLNPVRLLAGLYDAADFAAGVPSWQPATAFLLLAAGLAQAAGLVLAAAEAGGRPRARLGRKTRPPRRDVRPRGRL</sequence>
<keyword evidence="2" id="KW-1133">Transmembrane helix</keyword>
<dbReference type="AlphaFoldDB" id="A0A438M0W3"/>
<evidence type="ECO:0000313" key="3">
    <source>
        <dbReference type="EMBL" id="RVX39440.1"/>
    </source>
</evidence>
<gene>
    <name evidence="3" type="ORF">EDD27_1797</name>
</gene>
<feature type="region of interest" description="Disordered" evidence="1">
    <location>
        <begin position="67"/>
        <end position="91"/>
    </location>
</feature>
<keyword evidence="4" id="KW-1185">Reference proteome</keyword>
<dbReference type="RefSeq" id="WP_164903542.1">
    <property type="nucleotide sequence ID" value="NZ_SAUN01000001.1"/>
</dbReference>
<feature type="compositionally biased region" description="Basic and acidic residues" evidence="1">
    <location>
        <begin position="81"/>
        <end position="91"/>
    </location>
</feature>
<reference evidence="3 4" key="1">
    <citation type="submission" date="2019-01" db="EMBL/GenBank/DDBJ databases">
        <title>Sequencing the genomes of 1000 actinobacteria strains.</title>
        <authorList>
            <person name="Klenk H.-P."/>
        </authorList>
    </citation>
    <scope>NUCLEOTIDE SEQUENCE [LARGE SCALE GENOMIC DNA]</scope>
    <source>
        <strain evidence="3 4">DSM 43925</strain>
    </source>
</reference>
<feature type="compositionally biased region" description="Basic residues" evidence="1">
    <location>
        <begin position="70"/>
        <end position="80"/>
    </location>
</feature>
<comment type="caution">
    <text evidence="3">The sequence shown here is derived from an EMBL/GenBank/DDBJ whole genome shotgun (WGS) entry which is preliminary data.</text>
</comment>
<dbReference type="EMBL" id="SAUN01000001">
    <property type="protein sequence ID" value="RVX39440.1"/>
    <property type="molecule type" value="Genomic_DNA"/>
</dbReference>
<accession>A0A438M0W3</accession>
<dbReference type="Proteomes" id="UP000284824">
    <property type="component" value="Unassembled WGS sequence"/>
</dbReference>
<proteinExistence type="predicted"/>
<protein>
    <submittedName>
        <fullName evidence="3">Uncharacterized protein</fullName>
    </submittedName>
</protein>
<keyword evidence="2" id="KW-0812">Transmembrane</keyword>